<dbReference type="RefSeq" id="WP_115481690.1">
    <property type="nucleotide sequence ID" value="NZ_QRCT01000019.1"/>
</dbReference>
<comment type="caution">
    <text evidence="2">The sequence shown here is derived from an EMBL/GenBank/DDBJ whole genome shotgun (WGS) entry which is preliminary data.</text>
</comment>
<protein>
    <recommendedName>
        <fullName evidence="1">Peptidase S8/S53 domain-containing protein</fullName>
    </recommendedName>
</protein>
<dbReference type="Gene3D" id="3.40.50.200">
    <property type="entry name" value="Peptidase S8/S53 domain"/>
    <property type="match status" value="1"/>
</dbReference>
<evidence type="ECO:0000313" key="2">
    <source>
        <dbReference type="EMBL" id="RDU23821.1"/>
    </source>
</evidence>
<accession>A0A371AWA6</accession>
<dbReference type="Pfam" id="PF00082">
    <property type="entry name" value="Peptidase_S8"/>
    <property type="match status" value="1"/>
</dbReference>
<dbReference type="OrthoDB" id="184152at2"/>
<name>A0A371AWA6_9FIRM</name>
<keyword evidence="3" id="KW-1185">Reference proteome</keyword>
<dbReference type="InterPro" id="IPR000209">
    <property type="entry name" value="Peptidase_S8/S53_dom"/>
</dbReference>
<dbReference type="SUPFAM" id="SSF52743">
    <property type="entry name" value="Subtilisin-like"/>
    <property type="match status" value="1"/>
</dbReference>
<dbReference type="InterPro" id="IPR036852">
    <property type="entry name" value="Peptidase_S8/S53_dom_sf"/>
</dbReference>
<gene>
    <name evidence="2" type="ORF">DWV06_08160</name>
</gene>
<dbReference type="GO" id="GO:0004252">
    <property type="term" value="F:serine-type endopeptidase activity"/>
    <property type="evidence" value="ECO:0007669"/>
    <property type="project" value="InterPro"/>
</dbReference>
<dbReference type="AlphaFoldDB" id="A0A371AWA6"/>
<evidence type="ECO:0000313" key="3">
    <source>
        <dbReference type="Proteomes" id="UP000255036"/>
    </source>
</evidence>
<feature type="domain" description="Peptidase S8/S53" evidence="1">
    <location>
        <begin position="54"/>
        <end position="332"/>
    </location>
</feature>
<organism evidence="2 3">
    <name type="scientific">Anaerosacchariphilus polymeriproducens</name>
    <dbReference type="NCBI Taxonomy" id="1812858"/>
    <lineage>
        <taxon>Bacteria</taxon>
        <taxon>Bacillati</taxon>
        <taxon>Bacillota</taxon>
        <taxon>Clostridia</taxon>
        <taxon>Lachnospirales</taxon>
        <taxon>Lachnospiraceae</taxon>
        <taxon>Anaerosacchariphilus</taxon>
    </lineage>
</organism>
<dbReference type="Proteomes" id="UP000255036">
    <property type="component" value="Unassembled WGS sequence"/>
</dbReference>
<dbReference type="EMBL" id="QRCT01000019">
    <property type="protein sequence ID" value="RDU23821.1"/>
    <property type="molecule type" value="Genomic_DNA"/>
</dbReference>
<evidence type="ECO:0000259" key="1">
    <source>
        <dbReference type="Pfam" id="PF00082"/>
    </source>
</evidence>
<sequence length="361" mass="41198">MAKIVIIDTIIEKELLKKKLEIQTFFLCEPEAEMPPYQHGTICMKILEARTEDYEIINIVILENEQKKVSIERLVEALELCYNFEPDIISMSIGTTCLKDYQKLSGVIQALNEKGIILIAAPDNSCKITWPAAMDSVIGVTCDWKERLKPGEIRTLEENIFGLDLVANANLEFKNEPVAFGQSNSYAVPIVVSLLNTCINKGIRGKERILTEIQNSFGTALAYEQLKYPEKTKLEIFDEPVVLCQGLHEEEFVPFIEWLWEEHMIQAVGITDDLQTDDFTLLARNRIGTDIESFVSTCLQKDLVLFSLNQNQSRLKWDVLIQGEEKQVVIKSAEEEIYVQTKDDQQWLGTLVNNLVEMLTE</sequence>
<dbReference type="GO" id="GO:0006508">
    <property type="term" value="P:proteolysis"/>
    <property type="evidence" value="ECO:0007669"/>
    <property type="project" value="InterPro"/>
</dbReference>
<proteinExistence type="predicted"/>
<reference evidence="2 3" key="1">
    <citation type="submission" date="2018-07" db="EMBL/GenBank/DDBJ databases">
        <title>Anaerosacharophilus polymeroproducens gen. nov. sp. nov., an anaerobic bacterium isolated from salt field.</title>
        <authorList>
            <person name="Kim W."/>
            <person name="Yang S.-H."/>
            <person name="Oh J."/>
            <person name="Lee J.-H."/>
            <person name="Kwon K.K."/>
        </authorList>
    </citation>
    <scope>NUCLEOTIDE SEQUENCE [LARGE SCALE GENOMIC DNA]</scope>
    <source>
        <strain evidence="2 3">MCWD5</strain>
    </source>
</reference>